<accession>A0A8J7MDG1</accession>
<dbReference type="InterPro" id="IPR006143">
    <property type="entry name" value="RND_pump_MFP"/>
</dbReference>
<organism evidence="5 6">
    <name type="scientific">Persicirhabdus sediminis</name>
    <dbReference type="NCBI Taxonomy" id="454144"/>
    <lineage>
        <taxon>Bacteria</taxon>
        <taxon>Pseudomonadati</taxon>
        <taxon>Verrucomicrobiota</taxon>
        <taxon>Verrucomicrobiia</taxon>
        <taxon>Verrucomicrobiales</taxon>
        <taxon>Verrucomicrobiaceae</taxon>
        <taxon>Persicirhabdus</taxon>
    </lineage>
</organism>
<comment type="similarity">
    <text evidence="1">Belongs to the membrane fusion protein (MFP) (TC 8.A.1) family.</text>
</comment>
<keyword evidence="3" id="KW-0472">Membrane</keyword>
<evidence type="ECO:0000256" key="2">
    <source>
        <dbReference type="SAM" id="Coils"/>
    </source>
</evidence>
<evidence type="ECO:0000259" key="4">
    <source>
        <dbReference type="Pfam" id="PF25954"/>
    </source>
</evidence>
<evidence type="ECO:0000256" key="3">
    <source>
        <dbReference type="SAM" id="Phobius"/>
    </source>
</evidence>
<keyword evidence="6" id="KW-1185">Reference proteome</keyword>
<dbReference type="PANTHER" id="PTHR30469:SF15">
    <property type="entry name" value="HLYD FAMILY OF SECRETION PROTEINS"/>
    <property type="match status" value="1"/>
</dbReference>
<keyword evidence="2" id="KW-0175">Coiled coil</keyword>
<dbReference type="Proteomes" id="UP000624703">
    <property type="component" value="Unassembled WGS sequence"/>
</dbReference>
<protein>
    <submittedName>
        <fullName evidence="5">Efflux RND transporter periplasmic adaptor subunit</fullName>
    </submittedName>
</protein>
<feature type="coiled-coil region" evidence="2">
    <location>
        <begin position="220"/>
        <end position="268"/>
    </location>
</feature>
<sequence>MSLDVLRNAPAERGDQPSRRRPKSLAWLLPVALLLGFALIFALLFGDRLLPAHEVQTSAVVTIRTAAQVTEAVGKKAQPAGTSKGELAFQASGWVEPDPYTIYVPTLRDGVIDSVHVLEGQAVKQGDLLAELVDDDEVLNLQLAENMVVSMQQTIKAHCVGLDIIDAEEHAVERRIESLEAELEEANDSFERLERIGSRAISEQQKVQARIAVKRRVALLDEARAELPQLEAKRLQINAEKLAMEAKLAELKTARAQAQLQLDRTRISAPVDGVVLHLHAAPGKKRMLGMDDPKSAVIVELYQPDKLQARIDVPLNEAAALHEGQWVELTCDLLAEKTFSGIVTRINGEADMQRNTLQAKVAIQDPDPRLRPEMLMRARFFASSTSTEASSDQSTGRLSLYVDEQAIFDDSFVWVVSPDGKAERRSVKLGREQRDGFRHVEDGLYSGEHVILPPFNDLQPASRVRVITSKP</sequence>
<dbReference type="SUPFAM" id="SSF111369">
    <property type="entry name" value="HlyD-like secretion proteins"/>
    <property type="match status" value="1"/>
</dbReference>
<evidence type="ECO:0000313" key="5">
    <source>
        <dbReference type="EMBL" id="MBK1791754.1"/>
    </source>
</evidence>
<keyword evidence="3" id="KW-1133">Transmembrane helix</keyword>
<dbReference type="Gene3D" id="2.40.50.100">
    <property type="match status" value="1"/>
</dbReference>
<feature type="domain" description="CusB-like beta-barrel" evidence="4">
    <location>
        <begin position="311"/>
        <end position="381"/>
    </location>
</feature>
<feature type="coiled-coil region" evidence="2">
    <location>
        <begin position="162"/>
        <end position="196"/>
    </location>
</feature>
<reference evidence="5" key="1">
    <citation type="submission" date="2021-01" db="EMBL/GenBank/DDBJ databases">
        <title>Modified the classification status of verrucomicrobia.</title>
        <authorList>
            <person name="Feng X."/>
        </authorList>
    </citation>
    <scope>NUCLEOTIDE SEQUENCE</scope>
    <source>
        <strain evidence="5">_KCTC 22039</strain>
    </source>
</reference>
<dbReference type="AlphaFoldDB" id="A0A8J7MDG1"/>
<name>A0A8J7MDG1_9BACT</name>
<evidence type="ECO:0000313" key="6">
    <source>
        <dbReference type="Proteomes" id="UP000624703"/>
    </source>
</evidence>
<comment type="caution">
    <text evidence="5">The sequence shown here is derived from an EMBL/GenBank/DDBJ whole genome shotgun (WGS) entry which is preliminary data.</text>
</comment>
<gene>
    <name evidence="5" type="ORF">JIN82_11385</name>
</gene>
<dbReference type="Gene3D" id="2.40.30.170">
    <property type="match status" value="1"/>
</dbReference>
<dbReference type="EMBL" id="JAENIM010000041">
    <property type="protein sequence ID" value="MBK1791754.1"/>
    <property type="molecule type" value="Genomic_DNA"/>
</dbReference>
<dbReference type="InterPro" id="IPR058792">
    <property type="entry name" value="Beta-barrel_RND_2"/>
</dbReference>
<dbReference type="Pfam" id="PF25954">
    <property type="entry name" value="Beta-barrel_RND_2"/>
    <property type="match status" value="1"/>
</dbReference>
<keyword evidence="3" id="KW-0812">Transmembrane</keyword>
<dbReference type="RefSeq" id="WP_200311773.1">
    <property type="nucleotide sequence ID" value="NZ_JAENIM010000041.1"/>
</dbReference>
<feature type="transmembrane region" description="Helical" evidence="3">
    <location>
        <begin position="25"/>
        <end position="46"/>
    </location>
</feature>
<dbReference type="GO" id="GO:0015562">
    <property type="term" value="F:efflux transmembrane transporter activity"/>
    <property type="evidence" value="ECO:0007669"/>
    <property type="project" value="TreeGrafter"/>
</dbReference>
<evidence type="ECO:0000256" key="1">
    <source>
        <dbReference type="ARBA" id="ARBA00009477"/>
    </source>
</evidence>
<dbReference type="PANTHER" id="PTHR30469">
    <property type="entry name" value="MULTIDRUG RESISTANCE PROTEIN MDTA"/>
    <property type="match status" value="1"/>
</dbReference>
<dbReference type="GO" id="GO:1990281">
    <property type="term" value="C:efflux pump complex"/>
    <property type="evidence" value="ECO:0007669"/>
    <property type="project" value="TreeGrafter"/>
</dbReference>
<dbReference type="Gene3D" id="2.40.420.20">
    <property type="match status" value="1"/>
</dbReference>
<dbReference type="NCBIfam" id="TIGR01730">
    <property type="entry name" value="RND_mfp"/>
    <property type="match status" value="1"/>
</dbReference>
<proteinExistence type="inferred from homology"/>